<keyword evidence="4" id="KW-0805">Transcription regulation</keyword>
<keyword evidence="5 9" id="KW-0238">DNA-binding</keyword>
<evidence type="ECO:0000256" key="9">
    <source>
        <dbReference type="PROSITE-ProRule" id="PRU00108"/>
    </source>
</evidence>
<accession>A0AAV7WI57</accession>
<keyword evidence="3" id="KW-0678">Repressor</keyword>
<dbReference type="InterPro" id="IPR001356">
    <property type="entry name" value="HD"/>
</dbReference>
<evidence type="ECO:0000256" key="2">
    <source>
        <dbReference type="ARBA" id="ARBA00022473"/>
    </source>
</evidence>
<dbReference type="Proteomes" id="UP001066276">
    <property type="component" value="Chromosome 1_1"/>
</dbReference>
<dbReference type="AlphaFoldDB" id="A0AAV7WI57"/>
<reference evidence="13" key="1">
    <citation type="journal article" date="2022" name="bioRxiv">
        <title>Sequencing and chromosome-scale assembly of the giantPleurodeles waltlgenome.</title>
        <authorList>
            <person name="Brown T."/>
            <person name="Elewa A."/>
            <person name="Iarovenko S."/>
            <person name="Subramanian E."/>
            <person name="Araus A.J."/>
            <person name="Petzold A."/>
            <person name="Susuki M."/>
            <person name="Suzuki K.-i.T."/>
            <person name="Hayashi T."/>
            <person name="Toyoda A."/>
            <person name="Oliveira C."/>
            <person name="Osipova E."/>
            <person name="Leigh N.D."/>
            <person name="Simon A."/>
            <person name="Yun M.H."/>
        </authorList>
    </citation>
    <scope>NUCLEOTIDE SEQUENCE</scope>
    <source>
        <strain evidence="13">20211129_DDA</strain>
        <tissue evidence="13">Liver</tissue>
    </source>
</reference>
<dbReference type="FunFam" id="1.10.10.60:FF:000450">
    <property type="entry name" value="Homeobox protein notochord"/>
    <property type="match status" value="1"/>
</dbReference>
<sequence>MLQRAALPGLGHPWTDTDPPRGTPELPPKSSFNIDSILARQPPRVPAEGAPWQSAVAPVPYGVLPYYPGLYLYQSAGYPRLAADEPPGTPQGGYPFTDPRCMRGLGLSPCAAAPWRPGGYRTKRARTVFTPEQLGRLEQQFLKQQYMVGTERVQLAAALRLTETQVKVWFQNRRIKWRKQSLEQKKAKLSKYGVLPPAAEDQSEDKDSEDDHVEIEL</sequence>
<dbReference type="PANTHER" id="PTHR24339">
    <property type="entry name" value="HOMEOBOX PROTEIN EMX-RELATED"/>
    <property type="match status" value="1"/>
</dbReference>
<evidence type="ECO:0000313" key="14">
    <source>
        <dbReference type="Proteomes" id="UP001066276"/>
    </source>
</evidence>
<dbReference type="GO" id="GO:0030182">
    <property type="term" value="P:neuron differentiation"/>
    <property type="evidence" value="ECO:0007669"/>
    <property type="project" value="TreeGrafter"/>
</dbReference>
<evidence type="ECO:0000256" key="10">
    <source>
        <dbReference type="RuleBase" id="RU000682"/>
    </source>
</evidence>
<dbReference type="GO" id="GO:0000978">
    <property type="term" value="F:RNA polymerase II cis-regulatory region sequence-specific DNA binding"/>
    <property type="evidence" value="ECO:0007669"/>
    <property type="project" value="TreeGrafter"/>
</dbReference>
<feature type="domain" description="Homeobox" evidence="12">
    <location>
        <begin position="120"/>
        <end position="180"/>
    </location>
</feature>
<dbReference type="GO" id="GO:0005634">
    <property type="term" value="C:nucleus"/>
    <property type="evidence" value="ECO:0007669"/>
    <property type="project" value="UniProtKB-SubCell"/>
</dbReference>
<dbReference type="GO" id="GO:0014028">
    <property type="term" value="P:notochord formation"/>
    <property type="evidence" value="ECO:0007669"/>
    <property type="project" value="UniProtKB-ARBA"/>
</dbReference>
<feature type="region of interest" description="Disordered" evidence="11">
    <location>
        <begin position="193"/>
        <end position="217"/>
    </location>
</feature>
<evidence type="ECO:0000313" key="13">
    <source>
        <dbReference type="EMBL" id="KAJ1212998.1"/>
    </source>
</evidence>
<evidence type="ECO:0000256" key="3">
    <source>
        <dbReference type="ARBA" id="ARBA00022491"/>
    </source>
</evidence>
<dbReference type="CDD" id="cd00086">
    <property type="entry name" value="homeodomain"/>
    <property type="match status" value="1"/>
</dbReference>
<evidence type="ECO:0000256" key="7">
    <source>
        <dbReference type="ARBA" id="ARBA00023163"/>
    </source>
</evidence>
<evidence type="ECO:0000256" key="11">
    <source>
        <dbReference type="SAM" id="MobiDB-lite"/>
    </source>
</evidence>
<evidence type="ECO:0000256" key="6">
    <source>
        <dbReference type="ARBA" id="ARBA00023155"/>
    </source>
</evidence>
<proteinExistence type="predicted"/>
<protein>
    <recommendedName>
        <fullName evidence="12">Homeobox domain-containing protein</fullName>
    </recommendedName>
</protein>
<name>A0AAV7WI57_PLEWA</name>
<dbReference type="PRINTS" id="PR00024">
    <property type="entry name" value="HOMEOBOX"/>
</dbReference>
<keyword evidence="8 9" id="KW-0539">Nucleus</keyword>
<dbReference type="Pfam" id="PF00046">
    <property type="entry name" value="Homeodomain"/>
    <property type="match status" value="1"/>
</dbReference>
<dbReference type="PROSITE" id="PS50071">
    <property type="entry name" value="HOMEOBOX_2"/>
    <property type="match status" value="1"/>
</dbReference>
<organism evidence="13 14">
    <name type="scientific">Pleurodeles waltl</name>
    <name type="common">Iberian ribbed newt</name>
    <dbReference type="NCBI Taxonomy" id="8319"/>
    <lineage>
        <taxon>Eukaryota</taxon>
        <taxon>Metazoa</taxon>
        <taxon>Chordata</taxon>
        <taxon>Craniata</taxon>
        <taxon>Vertebrata</taxon>
        <taxon>Euteleostomi</taxon>
        <taxon>Amphibia</taxon>
        <taxon>Batrachia</taxon>
        <taxon>Caudata</taxon>
        <taxon>Salamandroidea</taxon>
        <taxon>Salamandridae</taxon>
        <taxon>Pleurodelinae</taxon>
        <taxon>Pleurodeles</taxon>
    </lineage>
</organism>
<dbReference type="InterPro" id="IPR009057">
    <property type="entry name" value="Homeodomain-like_sf"/>
</dbReference>
<dbReference type="GO" id="GO:0000981">
    <property type="term" value="F:DNA-binding transcription factor activity, RNA polymerase II-specific"/>
    <property type="evidence" value="ECO:0007669"/>
    <property type="project" value="InterPro"/>
</dbReference>
<gene>
    <name evidence="13" type="ORF">NDU88_000637</name>
</gene>
<evidence type="ECO:0000256" key="1">
    <source>
        <dbReference type="ARBA" id="ARBA00004123"/>
    </source>
</evidence>
<dbReference type="SMART" id="SM00389">
    <property type="entry name" value="HOX"/>
    <property type="match status" value="1"/>
</dbReference>
<dbReference type="Gene3D" id="1.10.10.60">
    <property type="entry name" value="Homeodomain-like"/>
    <property type="match status" value="1"/>
</dbReference>
<evidence type="ECO:0000259" key="12">
    <source>
        <dbReference type="PROSITE" id="PS50071"/>
    </source>
</evidence>
<keyword evidence="14" id="KW-1185">Reference proteome</keyword>
<dbReference type="InterPro" id="IPR050877">
    <property type="entry name" value="EMX-VAX-Noto_Homeobox_TFs"/>
</dbReference>
<dbReference type="EMBL" id="JANPWB010000001">
    <property type="protein sequence ID" value="KAJ1212998.1"/>
    <property type="molecule type" value="Genomic_DNA"/>
</dbReference>
<dbReference type="PANTHER" id="PTHR24339:SF67">
    <property type="entry name" value="GNOT1 HOMEODOMAIN PROTEIN-RELATED"/>
    <property type="match status" value="1"/>
</dbReference>
<feature type="DNA-binding region" description="Homeobox" evidence="9">
    <location>
        <begin position="122"/>
        <end position="181"/>
    </location>
</feature>
<evidence type="ECO:0000256" key="5">
    <source>
        <dbReference type="ARBA" id="ARBA00023125"/>
    </source>
</evidence>
<dbReference type="GO" id="GO:0007417">
    <property type="term" value="P:central nervous system development"/>
    <property type="evidence" value="ECO:0007669"/>
    <property type="project" value="TreeGrafter"/>
</dbReference>
<dbReference type="InterPro" id="IPR017970">
    <property type="entry name" value="Homeobox_CS"/>
</dbReference>
<evidence type="ECO:0000256" key="8">
    <source>
        <dbReference type="ARBA" id="ARBA00023242"/>
    </source>
</evidence>
<feature type="region of interest" description="Disordered" evidence="11">
    <location>
        <begin position="1"/>
        <end position="34"/>
    </location>
</feature>
<keyword evidence="2" id="KW-0217">Developmental protein</keyword>
<dbReference type="PROSITE" id="PS00027">
    <property type="entry name" value="HOMEOBOX_1"/>
    <property type="match status" value="1"/>
</dbReference>
<evidence type="ECO:0000256" key="4">
    <source>
        <dbReference type="ARBA" id="ARBA00023015"/>
    </source>
</evidence>
<dbReference type="SUPFAM" id="SSF46689">
    <property type="entry name" value="Homeodomain-like"/>
    <property type="match status" value="1"/>
</dbReference>
<comment type="caution">
    <text evidence="13">The sequence shown here is derived from an EMBL/GenBank/DDBJ whole genome shotgun (WGS) entry which is preliminary data.</text>
</comment>
<keyword evidence="7" id="KW-0804">Transcription</keyword>
<feature type="compositionally biased region" description="Acidic residues" evidence="11">
    <location>
        <begin position="201"/>
        <end position="217"/>
    </location>
</feature>
<dbReference type="InterPro" id="IPR020479">
    <property type="entry name" value="HD_metazoa"/>
</dbReference>
<comment type="subcellular location">
    <subcellularLocation>
        <location evidence="1 9 10">Nucleus</location>
    </subcellularLocation>
</comment>
<keyword evidence="6 9" id="KW-0371">Homeobox</keyword>